<accession>A0A9P5YFC4</accession>
<proteinExistence type="predicted"/>
<dbReference type="AlphaFoldDB" id="A0A9P5YFC4"/>
<dbReference type="OrthoDB" id="2802637at2759"/>
<sequence>MHKPVHPPKISKYLSESLCRTSFTCSMIFRGGNMGCMSKLEAHRVECELVTGSRIVHPEVEH</sequence>
<dbReference type="Proteomes" id="UP000807353">
    <property type="component" value="Unassembled WGS sequence"/>
</dbReference>
<evidence type="ECO:0000313" key="2">
    <source>
        <dbReference type="Proteomes" id="UP000807353"/>
    </source>
</evidence>
<comment type="caution">
    <text evidence="1">The sequence shown here is derived from an EMBL/GenBank/DDBJ whole genome shotgun (WGS) entry which is preliminary data.</text>
</comment>
<dbReference type="EMBL" id="MU150235">
    <property type="protein sequence ID" value="KAF9467862.1"/>
    <property type="molecule type" value="Genomic_DNA"/>
</dbReference>
<organism evidence="1 2">
    <name type="scientific">Collybia nuda</name>
    <dbReference type="NCBI Taxonomy" id="64659"/>
    <lineage>
        <taxon>Eukaryota</taxon>
        <taxon>Fungi</taxon>
        <taxon>Dikarya</taxon>
        <taxon>Basidiomycota</taxon>
        <taxon>Agaricomycotina</taxon>
        <taxon>Agaricomycetes</taxon>
        <taxon>Agaricomycetidae</taxon>
        <taxon>Agaricales</taxon>
        <taxon>Tricholomatineae</taxon>
        <taxon>Clitocybaceae</taxon>
        <taxon>Collybia</taxon>
    </lineage>
</organism>
<name>A0A9P5YFC4_9AGAR</name>
<gene>
    <name evidence="1" type="ORF">BDZ94DRAFT_1247912</name>
</gene>
<reference evidence="1" key="1">
    <citation type="submission" date="2020-11" db="EMBL/GenBank/DDBJ databases">
        <authorList>
            <consortium name="DOE Joint Genome Institute"/>
            <person name="Ahrendt S."/>
            <person name="Riley R."/>
            <person name="Andreopoulos W."/>
            <person name="Labutti K."/>
            <person name="Pangilinan J."/>
            <person name="Ruiz-Duenas F.J."/>
            <person name="Barrasa J.M."/>
            <person name="Sanchez-Garcia M."/>
            <person name="Camarero S."/>
            <person name="Miyauchi S."/>
            <person name="Serrano A."/>
            <person name="Linde D."/>
            <person name="Babiker R."/>
            <person name="Drula E."/>
            <person name="Ayuso-Fernandez I."/>
            <person name="Pacheco R."/>
            <person name="Padilla G."/>
            <person name="Ferreira P."/>
            <person name="Barriuso J."/>
            <person name="Kellner H."/>
            <person name="Castanera R."/>
            <person name="Alfaro M."/>
            <person name="Ramirez L."/>
            <person name="Pisabarro A.G."/>
            <person name="Kuo A."/>
            <person name="Tritt A."/>
            <person name="Lipzen A."/>
            <person name="He G."/>
            <person name="Yan M."/>
            <person name="Ng V."/>
            <person name="Cullen D."/>
            <person name="Martin F."/>
            <person name="Rosso M.-N."/>
            <person name="Henrissat B."/>
            <person name="Hibbett D."/>
            <person name="Martinez A.T."/>
            <person name="Grigoriev I.V."/>
        </authorList>
    </citation>
    <scope>NUCLEOTIDE SEQUENCE</scope>
    <source>
        <strain evidence="1">CBS 247.69</strain>
    </source>
</reference>
<protein>
    <submittedName>
        <fullName evidence="1">Uncharacterized protein</fullName>
    </submittedName>
</protein>
<evidence type="ECO:0000313" key="1">
    <source>
        <dbReference type="EMBL" id="KAF9467862.1"/>
    </source>
</evidence>
<keyword evidence="2" id="KW-1185">Reference proteome</keyword>